<dbReference type="PANTHER" id="PTHR13932">
    <property type="entry name" value="COPROPORPHYRINIGEN III OXIDASE"/>
    <property type="match status" value="1"/>
</dbReference>
<accession>A0ABV3RQM4</accession>
<evidence type="ECO:0000256" key="11">
    <source>
        <dbReference type="ARBA" id="ARBA00023014"/>
    </source>
</evidence>
<organism evidence="16 17">
    <name type="scientific">Sulfitobacter sediminis</name>
    <dbReference type="NCBI Taxonomy" id="3234186"/>
    <lineage>
        <taxon>Bacteria</taxon>
        <taxon>Pseudomonadati</taxon>
        <taxon>Pseudomonadota</taxon>
        <taxon>Alphaproteobacteria</taxon>
        <taxon>Rhodobacterales</taxon>
        <taxon>Roseobacteraceae</taxon>
        <taxon>Sulfitobacter</taxon>
    </lineage>
</organism>
<keyword evidence="17" id="KW-1185">Reference proteome</keyword>
<keyword evidence="10 14" id="KW-0408">Iron</keyword>
<feature type="domain" description="Radical SAM core" evidence="15">
    <location>
        <begin position="45"/>
        <end position="287"/>
    </location>
</feature>
<keyword evidence="8 14" id="KW-0479">Metal-binding</keyword>
<evidence type="ECO:0000256" key="1">
    <source>
        <dbReference type="ARBA" id="ARBA00004496"/>
    </source>
</evidence>
<evidence type="ECO:0000256" key="2">
    <source>
        <dbReference type="ARBA" id="ARBA00004785"/>
    </source>
</evidence>
<gene>
    <name evidence="16" type="primary">hemN</name>
    <name evidence="16" type="ORF">AB2B41_16970</name>
</gene>
<keyword evidence="5 14" id="KW-0004">4Fe-4S</keyword>
<comment type="subcellular location">
    <subcellularLocation>
        <location evidence="1 14">Cytoplasm</location>
    </subcellularLocation>
</comment>
<protein>
    <recommendedName>
        <fullName evidence="14">Coproporphyrinogen-III oxidase</fullName>
        <ecNumber evidence="14">1.3.98.3</ecNumber>
    </recommendedName>
</protein>
<evidence type="ECO:0000256" key="9">
    <source>
        <dbReference type="ARBA" id="ARBA00023002"/>
    </source>
</evidence>
<dbReference type="SFLD" id="SFLDG01065">
    <property type="entry name" value="anaerobic_coproporphyrinogen-I"/>
    <property type="match status" value="1"/>
</dbReference>
<evidence type="ECO:0000256" key="4">
    <source>
        <dbReference type="ARBA" id="ARBA00011245"/>
    </source>
</evidence>
<dbReference type="InterPro" id="IPR006638">
    <property type="entry name" value="Elp3/MiaA/NifB-like_rSAM"/>
</dbReference>
<dbReference type="Gene3D" id="1.10.10.920">
    <property type="match status" value="1"/>
</dbReference>
<evidence type="ECO:0000256" key="5">
    <source>
        <dbReference type="ARBA" id="ARBA00022485"/>
    </source>
</evidence>
<evidence type="ECO:0000256" key="14">
    <source>
        <dbReference type="PIRNR" id="PIRNR000167"/>
    </source>
</evidence>
<reference evidence="16 17" key="1">
    <citation type="submission" date="2024-07" db="EMBL/GenBank/DDBJ databases">
        <title>Marimonas sp.nov., isolated from tidal-flat sediment.</title>
        <authorList>
            <person name="Jayan J.N."/>
            <person name="Lee S.S."/>
        </authorList>
    </citation>
    <scope>NUCLEOTIDE SEQUENCE [LARGE SCALE GENOMIC DNA]</scope>
    <source>
        <strain evidence="16 17">MJW-29</strain>
    </source>
</reference>
<evidence type="ECO:0000313" key="17">
    <source>
        <dbReference type="Proteomes" id="UP001556098"/>
    </source>
</evidence>
<dbReference type="Proteomes" id="UP001556098">
    <property type="component" value="Unassembled WGS sequence"/>
</dbReference>
<comment type="similarity">
    <text evidence="3 14">Belongs to the anaerobic coproporphyrinogen-III oxidase family.</text>
</comment>
<dbReference type="InterPro" id="IPR034505">
    <property type="entry name" value="Coproporphyrinogen-III_oxidase"/>
</dbReference>
<dbReference type="InterPro" id="IPR007197">
    <property type="entry name" value="rSAM"/>
</dbReference>
<dbReference type="SMART" id="SM00729">
    <property type="entry name" value="Elp3"/>
    <property type="match status" value="1"/>
</dbReference>
<comment type="subunit">
    <text evidence="4">Monomer.</text>
</comment>
<comment type="caution">
    <text evidence="16">The sequence shown here is derived from an EMBL/GenBank/DDBJ whole genome shotgun (WGS) entry which is preliminary data.</text>
</comment>
<dbReference type="InterPro" id="IPR058240">
    <property type="entry name" value="rSAM_sf"/>
</dbReference>
<evidence type="ECO:0000313" key="16">
    <source>
        <dbReference type="EMBL" id="MEW9921305.1"/>
    </source>
</evidence>
<evidence type="ECO:0000256" key="10">
    <source>
        <dbReference type="ARBA" id="ARBA00023004"/>
    </source>
</evidence>
<evidence type="ECO:0000256" key="13">
    <source>
        <dbReference type="ARBA" id="ARBA00048321"/>
    </source>
</evidence>
<keyword evidence="6 14" id="KW-0963">Cytoplasm</keyword>
<keyword evidence="12 14" id="KW-0627">Porphyrin biosynthesis</keyword>
<dbReference type="EMBL" id="JBFNXX010000014">
    <property type="protein sequence ID" value="MEW9921305.1"/>
    <property type="molecule type" value="Genomic_DNA"/>
</dbReference>
<proteinExistence type="inferred from homology"/>
<dbReference type="Pfam" id="PF04055">
    <property type="entry name" value="Radical_SAM"/>
    <property type="match status" value="1"/>
</dbReference>
<dbReference type="GO" id="GO:0051989">
    <property type="term" value="F:coproporphyrinogen dehydrogenase activity"/>
    <property type="evidence" value="ECO:0007669"/>
    <property type="project" value="UniProtKB-EC"/>
</dbReference>
<comment type="cofactor">
    <cofactor evidence="14">
        <name>[4Fe-4S] cluster</name>
        <dbReference type="ChEBI" id="CHEBI:49883"/>
    </cofactor>
    <text evidence="14">Binds 1 [4Fe-4S] cluster. The cluster is coordinated with 3 cysteines and an exchangeable S-adenosyl-L-methionine.</text>
</comment>
<dbReference type="SFLD" id="SFLDS00029">
    <property type="entry name" value="Radical_SAM"/>
    <property type="match status" value="1"/>
</dbReference>
<evidence type="ECO:0000256" key="6">
    <source>
        <dbReference type="ARBA" id="ARBA00022490"/>
    </source>
</evidence>
<dbReference type="Gene3D" id="3.30.750.200">
    <property type="match status" value="1"/>
</dbReference>
<evidence type="ECO:0000256" key="7">
    <source>
        <dbReference type="ARBA" id="ARBA00022691"/>
    </source>
</evidence>
<dbReference type="RefSeq" id="WP_367879005.1">
    <property type="nucleotide sequence ID" value="NZ_JBFNXX010000014.1"/>
</dbReference>
<evidence type="ECO:0000256" key="12">
    <source>
        <dbReference type="ARBA" id="ARBA00023244"/>
    </source>
</evidence>
<evidence type="ECO:0000256" key="8">
    <source>
        <dbReference type="ARBA" id="ARBA00022723"/>
    </source>
</evidence>
<dbReference type="NCBIfam" id="TIGR00538">
    <property type="entry name" value="hemN"/>
    <property type="match status" value="1"/>
</dbReference>
<evidence type="ECO:0000256" key="3">
    <source>
        <dbReference type="ARBA" id="ARBA00005493"/>
    </source>
</evidence>
<dbReference type="SUPFAM" id="SSF102114">
    <property type="entry name" value="Radical SAM enzymes"/>
    <property type="match status" value="1"/>
</dbReference>
<keyword evidence="7 14" id="KW-0949">S-adenosyl-L-methionine</keyword>
<dbReference type="CDD" id="cd01335">
    <property type="entry name" value="Radical_SAM"/>
    <property type="match status" value="1"/>
</dbReference>
<comment type="pathway">
    <text evidence="2 14">Porphyrin-containing compound metabolism; protoporphyrin-IX biosynthesis; protoporphyrinogen-IX from coproporphyrinogen-III (AdoMet route): step 1/1.</text>
</comment>
<dbReference type="PANTHER" id="PTHR13932:SF6">
    <property type="entry name" value="OXYGEN-INDEPENDENT COPROPORPHYRINOGEN III OXIDASE"/>
    <property type="match status" value="1"/>
</dbReference>
<dbReference type="InterPro" id="IPR004558">
    <property type="entry name" value="Coprogen_oxidase_HemN"/>
</dbReference>
<name>A0ABV3RQM4_9RHOB</name>
<sequence length="450" mass="49196">MLSFDDLKARGLFDERLPRYTSYPPAPAFHDGMGAAFQAEALAALDPGEPISLYLHIPFCERLCWFCACRTQGVRSIAPVEHYIGTLEAELALIKDHLPGRIRVGQMHWGGGTPTILPPALITRLRNALGTVFDFDPDTEFSVEIDPTLVDADKVVALREAGMTRASIGVQDFAEVVQNCIGRLQSFEQTRDAVDLLRAAGIGSLNIDLVYGLPFQSITGFGKTLDQVCALDPDRIALFGYAHVPHMAQRQKLIPEAALPDDRARFALFNKATEMLTAHGLAPIGIDHFAKPGDSMAQAARTGHLRRNFQGYTVDGCETLLGLGASSISKFRDGFVQNTAQTGPYTKLIKDGSLAGARGYRLTEEDRLRSRVIEMLMCDYAIDFEELALSAADMALLAPGLAALRAECRGLITESPGRLSLSPEARPLVRRLAHFFDTFTLQNVGFSRVS</sequence>
<dbReference type="EC" id="1.3.98.3" evidence="14"/>
<keyword evidence="9 14" id="KW-0560">Oxidoreductase</keyword>
<evidence type="ECO:0000259" key="15">
    <source>
        <dbReference type="PROSITE" id="PS51918"/>
    </source>
</evidence>
<dbReference type="PIRSF" id="PIRSF000167">
    <property type="entry name" value="HemN"/>
    <property type="match status" value="1"/>
</dbReference>
<comment type="catalytic activity">
    <reaction evidence="13 14">
        <text>coproporphyrinogen III + 2 S-adenosyl-L-methionine = protoporphyrinogen IX + 2 5'-deoxyadenosine + 2 L-methionine + 2 CO2</text>
        <dbReference type="Rhea" id="RHEA:15425"/>
        <dbReference type="ChEBI" id="CHEBI:16526"/>
        <dbReference type="ChEBI" id="CHEBI:17319"/>
        <dbReference type="ChEBI" id="CHEBI:57307"/>
        <dbReference type="ChEBI" id="CHEBI:57309"/>
        <dbReference type="ChEBI" id="CHEBI:57844"/>
        <dbReference type="ChEBI" id="CHEBI:59789"/>
        <dbReference type="EC" id="1.3.98.3"/>
    </reaction>
</comment>
<keyword evidence="11 14" id="KW-0411">Iron-sulfur</keyword>
<dbReference type="PROSITE" id="PS51918">
    <property type="entry name" value="RADICAL_SAM"/>
    <property type="match status" value="1"/>
</dbReference>